<dbReference type="EMBL" id="CALNXI010004433">
    <property type="protein sequence ID" value="CAH3195803.1"/>
    <property type="molecule type" value="Genomic_DNA"/>
</dbReference>
<feature type="compositionally biased region" description="Polar residues" evidence="1">
    <location>
        <begin position="1"/>
        <end position="13"/>
    </location>
</feature>
<sequence length="518" mass="58092">MTPSYQGKTSTASLPVKVRSKPRVLRSSGTEHPNQVFVNVYNNSGTIVVGDNNEVTVRTSASSTTGIYSISNDGLRSNFMSAGFTPGQNGVAKSQNTDLSQNSSGRRSAIGAQITKMTSFYPVVKLEHSFGCGRGKRKGCHGGESRRKGRKRFKNQQPDSRLSTPSSDVDLGLSPASIELPLDTNSASFQQGLQSFHRLCTYLHPPRDNGRWSEFDVRAQQLLDQAGISLTDQIIIDLEKSVALCYQKKLDESEDLINDAEKRFPQTSGSIRRLLEMLSNCYRAGLYRRRKRFGQKRQQWLHAAETLAYGFPPCLPVGILLYEEGTCKRDVASILTGPSKDAAIGEAKELMRRCIDLCCRLDHQEHVYVRKQHVAVSKMAIMNLHCETSVSRSRKIGPSNVVEAGKLLDTLQSDYYRQTEVQGSKIQRLIANVDLFYRIEKFSEAEKVGQEALEIAKRLEFNLDVMPLEDRLTDIRRKITESSSSETYREIPRIIDSCSGSSRNNTPYSSEFEDKEQF</sequence>
<name>A0ABN8SYQ2_9CNID</name>
<reference evidence="2 3" key="1">
    <citation type="submission" date="2022-05" db="EMBL/GenBank/DDBJ databases">
        <authorList>
            <consortium name="Genoscope - CEA"/>
            <person name="William W."/>
        </authorList>
    </citation>
    <scope>NUCLEOTIDE SEQUENCE [LARGE SCALE GENOMIC DNA]</scope>
</reference>
<gene>
    <name evidence="2" type="ORF">PEVE_00031146</name>
</gene>
<evidence type="ECO:0000313" key="3">
    <source>
        <dbReference type="Proteomes" id="UP001159427"/>
    </source>
</evidence>
<evidence type="ECO:0000256" key="1">
    <source>
        <dbReference type="SAM" id="MobiDB-lite"/>
    </source>
</evidence>
<dbReference type="Proteomes" id="UP001159427">
    <property type="component" value="Unassembled WGS sequence"/>
</dbReference>
<feature type="compositionally biased region" description="Polar residues" evidence="1">
    <location>
        <begin position="87"/>
        <end position="106"/>
    </location>
</feature>
<keyword evidence="3" id="KW-1185">Reference proteome</keyword>
<feature type="compositionally biased region" description="Polar residues" evidence="1">
    <location>
        <begin position="498"/>
        <end position="509"/>
    </location>
</feature>
<feature type="compositionally biased region" description="Polar residues" evidence="1">
    <location>
        <begin position="155"/>
        <end position="167"/>
    </location>
</feature>
<proteinExistence type="predicted"/>
<protein>
    <submittedName>
        <fullName evidence="2">Uncharacterized protein</fullName>
    </submittedName>
</protein>
<organism evidence="2 3">
    <name type="scientific">Porites evermanni</name>
    <dbReference type="NCBI Taxonomy" id="104178"/>
    <lineage>
        <taxon>Eukaryota</taxon>
        <taxon>Metazoa</taxon>
        <taxon>Cnidaria</taxon>
        <taxon>Anthozoa</taxon>
        <taxon>Hexacorallia</taxon>
        <taxon>Scleractinia</taxon>
        <taxon>Fungiina</taxon>
        <taxon>Poritidae</taxon>
        <taxon>Porites</taxon>
    </lineage>
</organism>
<feature type="region of interest" description="Disordered" evidence="1">
    <location>
        <begin position="496"/>
        <end position="518"/>
    </location>
</feature>
<feature type="region of interest" description="Disordered" evidence="1">
    <location>
        <begin position="87"/>
        <end position="108"/>
    </location>
</feature>
<feature type="region of interest" description="Disordered" evidence="1">
    <location>
        <begin position="134"/>
        <end position="170"/>
    </location>
</feature>
<evidence type="ECO:0000313" key="2">
    <source>
        <dbReference type="EMBL" id="CAH3195803.1"/>
    </source>
</evidence>
<accession>A0ABN8SYQ2</accession>
<feature type="region of interest" description="Disordered" evidence="1">
    <location>
        <begin position="1"/>
        <end position="30"/>
    </location>
</feature>
<comment type="caution">
    <text evidence="2">The sequence shown here is derived from an EMBL/GenBank/DDBJ whole genome shotgun (WGS) entry which is preliminary data.</text>
</comment>